<proteinExistence type="predicted"/>
<sequence>MADRVGITCRLGACCFPGCHVHAGNLFDQNTYEDQAAAGCCTSTMCVSLETRRRVSSGVHVGAGGGRASREHEASRGTQGAYQMPPGSIGMTRGRCWSGGLRGMLVGDSEARNPRKPAACWYY</sequence>
<organism evidence="2 3">
    <name type="scientific">Panicum virgatum</name>
    <name type="common">Blackwell switchgrass</name>
    <dbReference type="NCBI Taxonomy" id="38727"/>
    <lineage>
        <taxon>Eukaryota</taxon>
        <taxon>Viridiplantae</taxon>
        <taxon>Streptophyta</taxon>
        <taxon>Embryophyta</taxon>
        <taxon>Tracheophyta</taxon>
        <taxon>Spermatophyta</taxon>
        <taxon>Magnoliopsida</taxon>
        <taxon>Liliopsida</taxon>
        <taxon>Poales</taxon>
        <taxon>Poaceae</taxon>
        <taxon>PACMAD clade</taxon>
        <taxon>Panicoideae</taxon>
        <taxon>Panicodae</taxon>
        <taxon>Paniceae</taxon>
        <taxon>Panicinae</taxon>
        <taxon>Panicum</taxon>
        <taxon>Panicum sect. Hiantes</taxon>
    </lineage>
</organism>
<dbReference type="Proteomes" id="UP000823388">
    <property type="component" value="Chromosome 5K"/>
</dbReference>
<keyword evidence="3" id="KW-1185">Reference proteome</keyword>
<reference evidence="2 3" key="1">
    <citation type="submission" date="2020-05" db="EMBL/GenBank/DDBJ databases">
        <title>WGS assembly of Panicum virgatum.</title>
        <authorList>
            <person name="Lovell J.T."/>
            <person name="Jenkins J."/>
            <person name="Shu S."/>
            <person name="Juenger T.E."/>
            <person name="Schmutz J."/>
        </authorList>
    </citation>
    <scope>NUCLEOTIDE SEQUENCE [LARGE SCALE GENOMIC DNA]</scope>
    <source>
        <strain evidence="3">cv. AP13</strain>
    </source>
</reference>
<dbReference type="EMBL" id="CM029045">
    <property type="protein sequence ID" value="KAG2594924.1"/>
    <property type="molecule type" value="Genomic_DNA"/>
</dbReference>
<gene>
    <name evidence="2" type="ORF">PVAP13_5KG037951</name>
</gene>
<feature type="region of interest" description="Disordered" evidence="1">
    <location>
        <begin position="60"/>
        <end position="84"/>
    </location>
</feature>
<name>A0A8T0SBR7_PANVG</name>
<evidence type="ECO:0000313" key="2">
    <source>
        <dbReference type="EMBL" id="KAG2594924.1"/>
    </source>
</evidence>
<accession>A0A8T0SBR7</accession>
<comment type="caution">
    <text evidence="2">The sequence shown here is derived from an EMBL/GenBank/DDBJ whole genome shotgun (WGS) entry which is preliminary data.</text>
</comment>
<evidence type="ECO:0000313" key="3">
    <source>
        <dbReference type="Proteomes" id="UP000823388"/>
    </source>
</evidence>
<dbReference type="AlphaFoldDB" id="A0A8T0SBR7"/>
<evidence type="ECO:0000256" key="1">
    <source>
        <dbReference type="SAM" id="MobiDB-lite"/>
    </source>
</evidence>
<protein>
    <submittedName>
        <fullName evidence="2">Uncharacterized protein</fullName>
    </submittedName>
</protein>